<dbReference type="OrthoDB" id="1011799at2"/>
<sequence length="129" mass="14608">MTLESPKTHTQKSQEELFNFLSNVDNYKSIMPESLENFKKIDDESFLFQLKGMPEIMLVIKETTPHNQVVLGAKSDKLPFTLTADIEEAQEGSDVQLQFNGEFNAMMGMMIKGPIKKFIATLSENMGKL</sequence>
<dbReference type="KEGG" id="cat:CA2559_07946"/>
<reference evidence="1 2" key="1">
    <citation type="journal article" date="2010" name="J. Bacteriol.">
        <title>The complete genome sequence of Croceibacter atlanticus HTCC2559T.</title>
        <authorList>
            <person name="Oh H.M."/>
            <person name="Kang I."/>
            <person name="Ferriera S."/>
            <person name="Giovannoni S.J."/>
            <person name="Cho J.C."/>
        </authorList>
    </citation>
    <scope>NUCLEOTIDE SEQUENCE [LARGE SCALE GENOMIC DNA]</scope>
    <source>
        <strain evidence="2">ATCC BAA-628 / HTCC2559 / KCTC 12090</strain>
    </source>
</reference>
<evidence type="ECO:0000313" key="2">
    <source>
        <dbReference type="Proteomes" id="UP000002297"/>
    </source>
</evidence>
<dbReference type="GeneID" id="89453344"/>
<dbReference type="AlphaFoldDB" id="A3UBE7"/>
<dbReference type="HOGENOM" id="CLU_158631_0_0_10"/>
<proteinExistence type="predicted"/>
<gene>
    <name evidence="1" type="ordered locus">CA2559_07946</name>
</gene>
<evidence type="ECO:0000313" key="1">
    <source>
        <dbReference type="EMBL" id="EAP85948.1"/>
    </source>
</evidence>
<keyword evidence="1" id="KW-0328">Glycosyltransferase</keyword>
<name>A3UBE7_CROAH</name>
<accession>A3UBE7</accession>
<dbReference type="GO" id="GO:0016757">
    <property type="term" value="F:glycosyltransferase activity"/>
    <property type="evidence" value="ECO:0007669"/>
    <property type="project" value="UniProtKB-KW"/>
</dbReference>
<dbReference type="STRING" id="216432.CA2559_07946"/>
<dbReference type="RefSeq" id="WP_013187334.1">
    <property type="nucleotide sequence ID" value="NC_014230.1"/>
</dbReference>
<keyword evidence="1" id="KW-0808">Transferase</keyword>
<keyword evidence="2" id="KW-1185">Reference proteome</keyword>
<dbReference type="EMBL" id="CP002046">
    <property type="protein sequence ID" value="EAP85948.1"/>
    <property type="molecule type" value="Genomic_DNA"/>
</dbReference>
<protein>
    <submittedName>
        <fullName evidence="1">Orotate phosphoribosyltransferase</fullName>
    </submittedName>
</protein>
<organism evidence="1 2">
    <name type="scientific">Croceibacter atlanticus (strain ATCC BAA-628 / JCM 21780 / CIP 108009 / IAM 15332 / KCTC 12090 / HTCC2559)</name>
    <dbReference type="NCBI Taxonomy" id="216432"/>
    <lineage>
        <taxon>Bacteria</taxon>
        <taxon>Pseudomonadati</taxon>
        <taxon>Bacteroidota</taxon>
        <taxon>Flavobacteriia</taxon>
        <taxon>Flavobacteriales</taxon>
        <taxon>Flavobacteriaceae</taxon>
        <taxon>Croceibacter</taxon>
    </lineage>
</organism>
<dbReference type="Proteomes" id="UP000002297">
    <property type="component" value="Chromosome"/>
</dbReference>
<dbReference type="SUPFAM" id="SSF55961">
    <property type="entry name" value="Bet v1-like"/>
    <property type="match status" value="1"/>
</dbReference>
<dbReference type="eggNOG" id="COG3427">
    <property type="taxonomic scope" value="Bacteria"/>
</dbReference>